<comment type="caution">
    <text evidence="1">The sequence shown here is derived from an EMBL/GenBank/DDBJ whole genome shotgun (WGS) entry which is preliminary data.</text>
</comment>
<protein>
    <submittedName>
        <fullName evidence="1">Uncharacterized protein</fullName>
    </submittedName>
</protein>
<name>A0AAP0N0W7_9ROSI</name>
<proteinExistence type="predicted"/>
<organism evidence="1 2">
    <name type="scientific">Citrus x changshan-huyou</name>
    <dbReference type="NCBI Taxonomy" id="2935761"/>
    <lineage>
        <taxon>Eukaryota</taxon>
        <taxon>Viridiplantae</taxon>
        <taxon>Streptophyta</taxon>
        <taxon>Embryophyta</taxon>
        <taxon>Tracheophyta</taxon>
        <taxon>Spermatophyta</taxon>
        <taxon>Magnoliopsida</taxon>
        <taxon>eudicotyledons</taxon>
        <taxon>Gunneridae</taxon>
        <taxon>Pentapetalae</taxon>
        <taxon>rosids</taxon>
        <taxon>malvids</taxon>
        <taxon>Sapindales</taxon>
        <taxon>Rutaceae</taxon>
        <taxon>Aurantioideae</taxon>
        <taxon>Citrus</taxon>
    </lineage>
</organism>
<dbReference type="Proteomes" id="UP001428341">
    <property type="component" value="Unassembled WGS sequence"/>
</dbReference>
<sequence>MEILSSNSDGDGDIRKISGMDLGQCSFKRTGLARFEHKAQSARCRLKIRELAARTRVALGKFCNCQGYLDASESSIPE</sequence>
<accession>A0AAP0N0W7</accession>
<reference evidence="1 2" key="1">
    <citation type="submission" date="2024-05" db="EMBL/GenBank/DDBJ databases">
        <title>Haplotype-resolved chromosome-level genome assembly of Huyou (Citrus changshanensis).</title>
        <authorList>
            <person name="Miao C."/>
            <person name="Chen W."/>
            <person name="Wu Y."/>
            <person name="Wang L."/>
            <person name="Zhao S."/>
            <person name="Grierson D."/>
            <person name="Xu C."/>
            <person name="Chen K."/>
        </authorList>
    </citation>
    <scope>NUCLEOTIDE SEQUENCE [LARGE SCALE GENOMIC DNA]</scope>
    <source>
        <strain evidence="1">01-14</strain>
        <tissue evidence="1">Leaf</tissue>
    </source>
</reference>
<keyword evidence="2" id="KW-1185">Reference proteome</keyword>
<dbReference type="EMBL" id="JBCGBO010000001">
    <property type="protein sequence ID" value="KAK9228156.1"/>
    <property type="molecule type" value="Genomic_DNA"/>
</dbReference>
<evidence type="ECO:0000313" key="2">
    <source>
        <dbReference type="Proteomes" id="UP001428341"/>
    </source>
</evidence>
<evidence type="ECO:0000313" key="1">
    <source>
        <dbReference type="EMBL" id="KAK9228156.1"/>
    </source>
</evidence>
<gene>
    <name evidence="1" type="ORF">WN944_021104</name>
</gene>
<dbReference type="AlphaFoldDB" id="A0AAP0N0W7"/>